<keyword evidence="2" id="KW-0812">Transmembrane</keyword>
<evidence type="ECO:0000313" key="5">
    <source>
        <dbReference type="EMBL" id="TQL75268.1"/>
    </source>
</evidence>
<dbReference type="Gene3D" id="3.30.70.270">
    <property type="match status" value="1"/>
</dbReference>
<feature type="transmembrane region" description="Helical" evidence="2">
    <location>
        <begin position="124"/>
        <end position="145"/>
    </location>
</feature>
<comment type="caution">
    <text evidence="5">The sequence shown here is derived from an EMBL/GenBank/DDBJ whole genome shotgun (WGS) entry which is preliminary data.</text>
</comment>
<keyword evidence="2" id="KW-1133">Transmembrane helix</keyword>
<dbReference type="Proteomes" id="UP000317043">
    <property type="component" value="Unassembled WGS sequence"/>
</dbReference>
<protein>
    <submittedName>
        <fullName evidence="5">Diguanylate cyclase (GGDEF)-like protein</fullName>
    </submittedName>
</protein>
<dbReference type="CDD" id="cd01949">
    <property type="entry name" value="GGDEF"/>
    <property type="match status" value="1"/>
</dbReference>
<dbReference type="PROSITE" id="PS50883">
    <property type="entry name" value="EAL"/>
    <property type="match status" value="1"/>
</dbReference>
<reference evidence="5 6" key="1">
    <citation type="submission" date="2019-06" db="EMBL/GenBank/DDBJ databases">
        <title>Sequencing the genomes of 1000 actinobacteria strains.</title>
        <authorList>
            <person name="Klenk H.-P."/>
        </authorList>
    </citation>
    <scope>NUCLEOTIDE SEQUENCE [LARGE SCALE GENOMIC DNA]</scope>
    <source>
        <strain evidence="5 6">DSM 45928</strain>
    </source>
</reference>
<evidence type="ECO:0000313" key="6">
    <source>
        <dbReference type="Proteomes" id="UP000317043"/>
    </source>
</evidence>
<organism evidence="5 6">
    <name type="scientific">Stackebrandtia endophytica</name>
    <dbReference type="NCBI Taxonomy" id="1496996"/>
    <lineage>
        <taxon>Bacteria</taxon>
        <taxon>Bacillati</taxon>
        <taxon>Actinomycetota</taxon>
        <taxon>Actinomycetes</taxon>
        <taxon>Glycomycetales</taxon>
        <taxon>Glycomycetaceae</taxon>
        <taxon>Stackebrandtia</taxon>
    </lineage>
</organism>
<dbReference type="SUPFAM" id="SSF55073">
    <property type="entry name" value="Nucleotide cyclase"/>
    <property type="match status" value="1"/>
</dbReference>
<dbReference type="Gene3D" id="3.20.20.450">
    <property type="entry name" value="EAL domain"/>
    <property type="match status" value="1"/>
</dbReference>
<dbReference type="InterPro" id="IPR029787">
    <property type="entry name" value="Nucleotide_cyclase"/>
</dbReference>
<dbReference type="Pfam" id="PF00990">
    <property type="entry name" value="GGDEF"/>
    <property type="match status" value="1"/>
</dbReference>
<feature type="domain" description="GGDEF" evidence="4">
    <location>
        <begin position="277"/>
        <end position="410"/>
    </location>
</feature>
<accession>A0A543ARQ9</accession>
<dbReference type="SUPFAM" id="SSF141868">
    <property type="entry name" value="EAL domain-like"/>
    <property type="match status" value="1"/>
</dbReference>
<sequence length="720" mass="78691">MTTTSLRNTAPSQGRGMFFGYVGAVIGSAVLVVGLSLFLAPMVWIPSADRVPAALWLMAGMAVLIEWRPLLPPGSRFSQAAMMSLSFIMAILLTWGYLPALIVQTIVAVLIFKRLGATAWRIGFNAAQFALALTSSHLVLLAFGMPSAAVLDSGRGLVALLSAGFVWFAVSHLLVCFAWALRFSVPWWRMAVRAFGYEAVVHFAQLALAPILAVAAAANTWLVLLAAVPIYAVYRMARLSSERERMALSDSQTSLPNRKGFGLEVTESITRASESGGRLAILICDLDRFAAVNNSLGHGVGDQLLRELASRFQRCTDANHLVAKIGGDEFGFLVAEYHTDAEVDRFARRVQATLSRPVWLDEISVDVSGAIGIACYPQDGTDFETLFRHADVAMYEAKNRGCGIARYAPEYDHHSPERLALLGDLRRALEAPDLPGVELYYQPQVDLSTGEVVGVEALLRYRHPTQGSVDPAELIALAEHSVVMRTLTYRVIDEAVSQLAHWRREGLTLRASVNVSVRDLHASDFCDYLTQRLTKHRVPPVALRLEITESALMADPRRVVATLKRLEELGVGLSLDDFGTGFSSMQHLRRLQVSEVKIDKSFVLGMHDDSDAVAIVRSIIELGRALGLQVVAEGVEDERTWRQLRSLGCDMAQGWFHAKPMPAGELAGWLLRYRPPGLPRSVSSRTVSAESVPQLSGGRTATVPLAESPVGTPVSRSVDR</sequence>
<feature type="transmembrane region" description="Helical" evidence="2">
    <location>
        <begin position="221"/>
        <end position="237"/>
    </location>
</feature>
<dbReference type="InterPro" id="IPR035919">
    <property type="entry name" value="EAL_sf"/>
</dbReference>
<dbReference type="EMBL" id="VFOW01000001">
    <property type="protein sequence ID" value="TQL75268.1"/>
    <property type="molecule type" value="Genomic_DNA"/>
</dbReference>
<dbReference type="InterPro" id="IPR043128">
    <property type="entry name" value="Rev_trsase/Diguanyl_cyclase"/>
</dbReference>
<keyword evidence="6" id="KW-1185">Reference proteome</keyword>
<feature type="transmembrane region" description="Helical" evidence="2">
    <location>
        <begin position="87"/>
        <end position="112"/>
    </location>
</feature>
<dbReference type="PROSITE" id="PS50887">
    <property type="entry name" value="GGDEF"/>
    <property type="match status" value="1"/>
</dbReference>
<dbReference type="OrthoDB" id="23692at2"/>
<dbReference type="InterPro" id="IPR000160">
    <property type="entry name" value="GGDEF_dom"/>
</dbReference>
<dbReference type="SMART" id="SM00267">
    <property type="entry name" value="GGDEF"/>
    <property type="match status" value="1"/>
</dbReference>
<feature type="transmembrane region" description="Helical" evidence="2">
    <location>
        <begin position="157"/>
        <end position="183"/>
    </location>
</feature>
<dbReference type="PANTHER" id="PTHR44757:SF2">
    <property type="entry name" value="BIOFILM ARCHITECTURE MAINTENANCE PROTEIN MBAA"/>
    <property type="match status" value="1"/>
</dbReference>
<evidence type="ECO:0000256" key="2">
    <source>
        <dbReference type="SAM" id="Phobius"/>
    </source>
</evidence>
<dbReference type="InterPro" id="IPR052155">
    <property type="entry name" value="Biofilm_reg_signaling"/>
</dbReference>
<dbReference type="PANTHER" id="PTHR44757">
    <property type="entry name" value="DIGUANYLATE CYCLASE DGCP"/>
    <property type="match status" value="1"/>
</dbReference>
<feature type="region of interest" description="Disordered" evidence="1">
    <location>
        <begin position="680"/>
        <end position="720"/>
    </location>
</feature>
<name>A0A543ARQ9_9ACTN</name>
<dbReference type="Pfam" id="PF00563">
    <property type="entry name" value="EAL"/>
    <property type="match status" value="1"/>
</dbReference>
<proteinExistence type="predicted"/>
<evidence type="ECO:0000259" key="4">
    <source>
        <dbReference type="PROSITE" id="PS50887"/>
    </source>
</evidence>
<dbReference type="AlphaFoldDB" id="A0A543ARQ9"/>
<dbReference type="NCBIfam" id="TIGR00254">
    <property type="entry name" value="GGDEF"/>
    <property type="match status" value="1"/>
</dbReference>
<keyword evidence="2" id="KW-0472">Membrane</keyword>
<dbReference type="CDD" id="cd01948">
    <property type="entry name" value="EAL"/>
    <property type="match status" value="1"/>
</dbReference>
<feature type="transmembrane region" description="Helical" evidence="2">
    <location>
        <begin position="18"/>
        <end position="39"/>
    </location>
</feature>
<gene>
    <name evidence="5" type="ORF">FB566_0765</name>
</gene>
<evidence type="ECO:0000259" key="3">
    <source>
        <dbReference type="PROSITE" id="PS50883"/>
    </source>
</evidence>
<evidence type="ECO:0000256" key="1">
    <source>
        <dbReference type="SAM" id="MobiDB-lite"/>
    </source>
</evidence>
<dbReference type="InterPro" id="IPR001633">
    <property type="entry name" value="EAL_dom"/>
</dbReference>
<feature type="domain" description="EAL" evidence="3">
    <location>
        <begin position="418"/>
        <end position="674"/>
    </location>
</feature>
<feature type="compositionally biased region" description="Polar residues" evidence="1">
    <location>
        <begin position="681"/>
        <end position="699"/>
    </location>
</feature>
<dbReference type="SMART" id="SM00052">
    <property type="entry name" value="EAL"/>
    <property type="match status" value="1"/>
</dbReference>
<dbReference type="InParanoid" id="A0A543ARQ9"/>